<accession>A0ACC5RD24</accession>
<protein>
    <submittedName>
        <fullName evidence="1">AsmA family protein</fullName>
    </submittedName>
</protein>
<dbReference type="Proteomes" id="UP000616151">
    <property type="component" value="Unassembled WGS sequence"/>
</dbReference>
<reference evidence="1" key="1">
    <citation type="submission" date="2021-01" db="EMBL/GenBank/DDBJ databases">
        <authorList>
            <person name="Sun Q."/>
        </authorList>
    </citation>
    <scope>NUCLEOTIDE SEQUENCE</scope>
    <source>
        <strain evidence="1">YIM B02566</strain>
    </source>
</reference>
<gene>
    <name evidence="1" type="ORF">JHL16_29420</name>
</gene>
<evidence type="ECO:0000313" key="2">
    <source>
        <dbReference type="Proteomes" id="UP000616151"/>
    </source>
</evidence>
<evidence type="ECO:0000313" key="1">
    <source>
        <dbReference type="EMBL" id="MBK1870522.1"/>
    </source>
</evidence>
<keyword evidence="2" id="KW-1185">Reference proteome</keyword>
<dbReference type="EMBL" id="JAENHL010000008">
    <property type="protein sequence ID" value="MBK1870522.1"/>
    <property type="molecule type" value="Genomic_DNA"/>
</dbReference>
<proteinExistence type="predicted"/>
<name>A0ACC5RD24_9HYPH</name>
<comment type="caution">
    <text evidence="1">The sequence shown here is derived from an EMBL/GenBank/DDBJ whole genome shotgun (WGS) entry which is preliminary data.</text>
</comment>
<sequence>MKRILMFGGALLTLLVAAVLALPFVIPHDFIAGQLKQAVKAETGRTLTIGEAPRLVFWPDFAVTLKDVRLSTPPDMYEGQVAQMDEMRIRVEVASLFDRRLDIKELHLIRPKLSLIIDGEGRPNWIMARPEENGGGSGPGIQTGSIAPVTIEDGDVRFLDERSGKAFMAENVDLTITLGSLTGPVAVKGSLKALGDDIDLAFSAKTPTELAAAGSALSLAVKSKRLDFAFSGLAAMQDGLALDGTITAASSSLRELGRWAKIQVPDGPGFGPAKINGQIAFAGKSLKLRKARITLDGLAAQGDVALDLGTRPQVNATLAFDTIDVNRYLPPQAASPEAVAGQTGWSTAPIALAGLGVVDAKLKLSANKLLYRTLTTGKIAIDATLKSGKLDATLGQIALYGGKAKGRLVLDGAAKMPAVQMTLEAKGFDGLRLLKDYAGLDRFEGVAGAMLNLSGRGRSQQELVSSLNGTASFSFANGAVRGIDIEAMVKDVGTNILTGWRQGPDAKTPFDALSAGFTVVNGIATTNDLNFTSPVLSVSGGGLVDLPRQTLNLKVNPTLTLAAAQTVDLAGLAVPIIVKGPWSNPKIYPDIAGILDNPQAAYDTLRKIIGEGTTASLKEKGEAIKQQVKGKVADEIGKALGNDQAGQEIGNAVEQQGQKLLKGLFGNN</sequence>
<organism evidence="1 2">
    <name type="scientific">Taklimakanibacter albus</name>
    <dbReference type="NCBI Taxonomy" id="2800327"/>
    <lineage>
        <taxon>Bacteria</taxon>
        <taxon>Pseudomonadati</taxon>
        <taxon>Pseudomonadota</taxon>
        <taxon>Alphaproteobacteria</taxon>
        <taxon>Hyphomicrobiales</taxon>
        <taxon>Aestuariivirgaceae</taxon>
        <taxon>Taklimakanibacter</taxon>
    </lineage>
</organism>